<proteinExistence type="inferred from homology"/>
<dbReference type="GO" id="GO:0006508">
    <property type="term" value="P:proteolysis"/>
    <property type="evidence" value="ECO:0007669"/>
    <property type="project" value="UniProtKB-KW"/>
</dbReference>
<keyword evidence="3 4" id="KW-0720">Serine protease</keyword>
<dbReference type="InterPro" id="IPR036852">
    <property type="entry name" value="Peptidase_S8/S53_dom_sf"/>
</dbReference>
<dbReference type="InterPro" id="IPR000209">
    <property type="entry name" value="Peptidase_S8/S53_dom"/>
</dbReference>
<evidence type="ECO:0000256" key="1">
    <source>
        <dbReference type="ARBA" id="ARBA00022670"/>
    </source>
</evidence>
<evidence type="ECO:0000259" key="6">
    <source>
        <dbReference type="Pfam" id="PF00082"/>
    </source>
</evidence>
<evidence type="ECO:0000256" key="3">
    <source>
        <dbReference type="ARBA" id="ARBA00022825"/>
    </source>
</evidence>
<dbReference type="PROSITE" id="PS51892">
    <property type="entry name" value="SUBTILASE"/>
    <property type="match status" value="1"/>
</dbReference>
<evidence type="ECO:0000256" key="5">
    <source>
        <dbReference type="SAM" id="MobiDB-lite"/>
    </source>
</evidence>
<dbReference type="Pfam" id="PF00082">
    <property type="entry name" value="Peptidase_S8"/>
    <property type="match status" value="1"/>
</dbReference>
<feature type="non-terminal residue" evidence="7">
    <location>
        <position position="1136"/>
    </location>
</feature>
<feature type="active site" description="Charge relay system" evidence="4">
    <location>
        <position position="797"/>
    </location>
</feature>
<keyword evidence="8" id="KW-1185">Reference proteome</keyword>
<dbReference type="GO" id="GO:0004252">
    <property type="term" value="F:serine-type endopeptidase activity"/>
    <property type="evidence" value="ECO:0007669"/>
    <property type="project" value="UniProtKB-UniRule"/>
</dbReference>
<dbReference type="SUPFAM" id="SSF52743">
    <property type="entry name" value="Subtilisin-like"/>
    <property type="match status" value="1"/>
</dbReference>
<comment type="caution">
    <text evidence="7">The sequence shown here is derived from an EMBL/GenBank/DDBJ whole genome shotgun (WGS) entry which is preliminary data.</text>
</comment>
<protein>
    <recommendedName>
        <fullName evidence="6">Peptidase S8/S53 domain-containing protein</fullName>
    </recommendedName>
</protein>
<evidence type="ECO:0000256" key="4">
    <source>
        <dbReference type="PROSITE-ProRule" id="PRU01240"/>
    </source>
</evidence>
<feature type="region of interest" description="Disordered" evidence="5">
    <location>
        <begin position="821"/>
        <end position="858"/>
    </location>
</feature>
<accession>A0A9N9VJH1</accession>
<dbReference type="Proteomes" id="UP000696573">
    <property type="component" value="Unassembled WGS sequence"/>
</dbReference>
<comment type="similarity">
    <text evidence="4">Belongs to the peptidase S8 family.</text>
</comment>
<dbReference type="EMBL" id="CABFNQ020000696">
    <property type="protein sequence ID" value="CAH0024479.1"/>
    <property type="molecule type" value="Genomic_DNA"/>
</dbReference>
<dbReference type="PRINTS" id="PR00723">
    <property type="entry name" value="SUBTILISIN"/>
</dbReference>
<name>A0A9N9VJH1_9HYPO</name>
<feature type="active site" description="Charge relay system" evidence="4">
    <location>
        <position position="1043"/>
    </location>
</feature>
<dbReference type="OrthoDB" id="3565018at2759"/>
<dbReference type="AlphaFoldDB" id="A0A9N9VJH1"/>
<gene>
    <name evidence="7" type="ORF">CRHIZ90672A_00014995</name>
</gene>
<evidence type="ECO:0000313" key="7">
    <source>
        <dbReference type="EMBL" id="CAH0024479.1"/>
    </source>
</evidence>
<sequence length="1136" mass="127193">MGKSSIRGENHSSSFAAALSRFDDIDTTEPQIFRFIADKIRSQYKEDREQFKDAVTQFLKYGTAQADTISLDRRCGDKQDNGEDKVMNQMDHCLRLALPRGALRKGFDGRKDIAQMLCKTIVEHWPVLAFMRKYNTGKGCWLQEQCSHKSQHALYPDTSIPFHLAVSKGDHELVKLMLDRIRVVLDQKVLLQRPMEDSDIHLGQDIKKDLENNPDQLRYLEGRKIKLDDLNLLSVVKGYAQNESICRLALENSEDFETSEAAKLKTLEELLTVTGIAISSDQGAPDEAFDIALRKNLDTAVKAFLKREVPVSTSCLKSALENYETSKQLPGSTAGQSSKASDAGLNILEYLVAKATKGVLDHEIIRYIIRGNLTSVWNVVNKNILDNTTKVCLLATAVLYGSLKFIKLFVEEDPQALGVAVKLPADDGVPGVNGVSDGDDRFPLWYNNHRRERSTGNELKFVLRKSKPDKVRGDIRDFLVDKMTRELPIDKLSDILHRSHVNELCFDISSFSSDNYSASDFIDSIFFQEEQGGQDIIRFEKTLKYVAFPQFDVKPAGREMYQDNANLRKPHREVFEVLRWLEKKRVDKIIELIVPDRLINPHDDVEMAWWLKAFGVEKLDWRVLDLSFTNLRDPPMKNPSGVSKKEFQNSEIRELHIYSSGKQSVLDHWLSPQGIESLKNLKKLRIHVVRETCTRTQVQRALSSIQRGITAIRNRRVSDDKKKHLIMTVPNETPWYSTPAVADLTRCKSLPSYTTLSDVLTQYLSPRLAKLVQDLSGKVYEGIRSGQFKRTKVAILDNGILCVPPVLQASQSLPSVIEDGLNENETTSEKVKSTQSPQSTREAPLSSNPKQKTNGDKQGLWYRIRGGKSFVESSSRFNPWQFPSDAHGTQMANLICALDPYCDLYVARVAETTVGINAASVAKAIDWAVDDCKVDVISMSFVVDSDPDKKLQNAVMKATENEVVTLCSTHDEGSKVHKAWPASLLTQAKEDCGNLIVLAACDEFGQLLRDADPNSYTYQIAGKDVQAGVVPFVKSTETISGSSVATVLAAGIASLTITGDGLANPGRSYYANKSEAKNNPQTRALKPRLQTVKDHLNEMKAAVSDKHVLLEKFCKVGNTGVGKGHLYNDPYMPNVE</sequence>
<dbReference type="Gene3D" id="3.40.50.200">
    <property type="entry name" value="Peptidase S8/S53 domain"/>
    <property type="match status" value="1"/>
</dbReference>
<organism evidence="7 8">
    <name type="scientific">Clonostachys rhizophaga</name>
    <dbReference type="NCBI Taxonomy" id="160324"/>
    <lineage>
        <taxon>Eukaryota</taxon>
        <taxon>Fungi</taxon>
        <taxon>Dikarya</taxon>
        <taxon>Ascomycota</taxon>
        <taxon>Pezizomycotina</taxon>
        <taxon>Sordariomycetes</taxon>
        <taxon>Hypocreomycetidae</taxon>
        <taxon>Hypocreales</taxon>
        <taxon>Bionectriaceae</taxon>
        <taxon>Clonostachys</taxon>
    </lineage>
</organism>
<feature type="compositionally biased region" description="Polar residues" evidence="5">
    <location>
        <begin position="833"/>
        <end position="852"/>
    </location>
</feature>
<evidence type="ECO:0000313" key="8">
    <source>
        <dbReference type="Proteomes" id="UP000696573"/>
    </source>
</evidence>
<keyword evidence="1 4" id="KW-0645">Protease</keyword>
<feature type="active site" description="Charge relay system" evidence="4">
    <location>
        <position position="887"/>
    </location>
</feature>
<evidence type="ECO:0000256" key="2">
    <source>
        <dbReference type="ARBA" id="ARBA00022801"/>
    </source>
</evidence>
<feature type="domain" description="Peptidase S8/S53" evidence="6">
    <location>
        <begin position="791"/>
        <end position="1057"/>
    </location>
</feature>
<reference evidence="7" key="1">
    <citation type="submission" date="2021-10" db="EMBL/GenBank/DDBJ databases">
        <authorList>
            <person name="Piombo E."/>
        </authorList>
    </citation>
    <scope>NUCLEOTIDE SEQUENCE</scope>
</reference>
<keyword evidence="2 4" id="KW-0378">Hydrolase</keyword>
<dbReference type="InterPro" id="IPR015500">
    <property type="entry name" value="Peptidase_S8_subtilisin-rel"/>
</dbReference>